<gene>
    <name evidence="1" type="ORF">METZ01_LOCUS325509</name>
</gene>
<protein>
    <submittedName>
        <fullName evidence="1">Uncharacterized protein</fullName>
    </submittedName>
</protein>
<sequence>MVDPKALMNAIENLQGSGSFDDFANGILSEQLGWPIEYDGKSSLDRLTYDWTDDLQRLGLKKSDGPTELRQLRPFPDNPELGIFLVTFGSDRAFTTGRGMTTPLRRILRELVPKQRSSSTNPTWDKNQLLFICQHGSKHFLFARFREPPEGSKLSTMHVFGWGPGDSLRTVSTHNLQFLEYSTLCADGADKAFDVKRVGHLFYADYKRMFLKAKTLINHKGLSDDELHEATQLLFSRFLLLRFIEKMGWLEFTDSQGGYLRAL</sequence>
<dbReference type="AlphaFoldDB" id="A0A382PJ20"/>
<feature type="non-terminal residue" evidence="1">
    <location>
        <position position="263"/>
    </location>
</feature>
<evidence type="ECO:0000313" key="1">
    <source>
        <dbReference type="EMBL" id="SVC72655.1"/>
    </source>
</evidence>
<dbReference type="EMBL" id="UINC01107348">
    <property type="protein sequence ID" value="SVC72655.1"/>
    <property type="molecule type" value="Genomic_DNA"/>
</dbReference>
<organism evidence="1">
    <name type="scientific">marine metagenome</name>
    <dbReference type="NCBI Taxonomy" id="408172"/>
    <lineage>
        <taxon>unclassified sequences</taxon>
        <taxon>metagenomes</taxon>
        <taxon>ecological metagenomes</taxon>
    </lineage>
</organism>
<proteinExistence type="predicted"/>
<accession>A0A382PJ20</accession>
<reference evidence="1" key="1">
    <citation type="submission" date="2018-05" db="EMBL/GenBank/DDBJ databases">
        <authorList>
            <person name="Lanie J.A."/>
            <person name="Ng W.-L."/>
            <person name="Kazmierczak K.M."/>
            <person name="Andrzejewski T.M."/>
            <person name="Davidsen T.M."/>
            <person name="Wayne K.J."/>
            <person name="Tettelin H."/>
            <person name="Glass J.I."/>
            <person name="Rusch D."/>
            <person name="Podicherti R."/>
            <person name="Tsui H.-C.T."/>
            <person name="Winkler M.E."/>
        </authorList>
    </citation>
    <scope>NUCLEOTIDE SEQUENCE</scope>
</reference>
<name>A0A382PJ20_9ZZZZ</name>